<name>A0ABT5K6U6_9BURK</name>
<gene>
    <name evidence="2" type="ORF">OIK44_24410</name>
</gene>
<proteinExistence type="predicted"/>
<sequence length="178" mass="19136">MKSITVLALAGLMAVSPWSHAATPAPAAAPAAAPDAVQIKAVQDLLAAMQAEKMLRMKAGMSSYASPKQRQEVMDKLEKVAPEEVYRRLAAPVARFVTTATATEMTRFYGSSYGKRVLHQTYNSGPSFYADAAPKPSAAEKTELKRPAYVAADKALKAADAAIQHEAFVLLQEISRKK</sequence>
<protein>
    <recommendedName>
        <fullName evidence="4">DUF2059 domain-containing protein</fullName>
    </recommendedName>
</protein>
<accession>A0ABT5K6U6</accession>
<dbReference type="RefSeq" id="WP_273674704.1">
    <property type="nucleotide sequence ID" value="NZ_JAQQXR010000017.1"/>
</dbReference>
<evidence type="ECO:0000313" key="3">
    <source>
        <dbReference type="Proteomes" id="UP001221208"/>
    </source>
</evidence>
<keyword evidence="3" id="KW-1185">Reference proteome</keyword>
<keyword evidence="1" id="KW-0732">Signal</keyword>
<feature type="chain" id="PRO_5045368549" description="DUF2059 domain-containing protein" evidence="1">
    <location>
        <begin position="22"/>
        <end position="178"/>
    </location>
</feature>
<comment type="caution">
    <text evidence="2">The sequence shown here is derived from an EMBL/GenBank/DDBJ whole genome shotgun (WGS) entry which is preliminary data.</text>
</comment>
<evidence type="ECO:0008006" key="4">
    <source>
        <dbReference type="Google" id="ProtNLM"/>
    </source>
</evidence>
<evidence type="ECO:0000256" key="1">
    <source>
        <dbReference type="SAM" id="SignalP"/>
    </source>
</evidence>
<reference evidence="2 3" key="1">
    <citation type="submission" date="2022-10" db="EMBL/GenBank/DDBJ databases">
        <title>Janthinobacterium sp. hw3 Genome sequencing.</title>
        <authorList>
            <person name="Park S."/>
        </authorList>
    </citation>
    <scope>NUCLEOTIDE SEQUENCE [LARGE SCALE GENOMIC DNA]</scope>
    <source>
        <strain evidence="3">hw3</strain>
    </source>
</reference>
<feature type="signal peptide" evidence="1">
    <location>
        <begin position="1"/>
        <end position="21"/>
    </location>
</feature>
<organism evidence="2 3">
    <name type="scientific">Janthinobacterium fluminis</name>
    <dbReference type="NCBI Taxonomy" id="2987524"/>
    <lineage>
        <taxon>Bacteria</taxon>
        <taxon>Pseudomonadati</taxon>
        <taxon>Pseudomonadota</taxon>
        <taxon>Betaproteobacteria</taxon>
        <taxon>Burkholderiales</taxon>
        <taxon>Oxalobacteraceae</taxon>
        <taxon>Janthinobacterium</taxon>
    </lineage>
</organism>
<evidence type="ECO:0000313" key="2">
    <source>
        <dbReference type="EMBL" id="MDC8760733.1"/>
    </source>
</evidence>
<dbReference type="Proteomes" id="UP001221208">
    <property type="component" value="Unassembled WGS sequence"/>
</dbReference>
<dbReference type="EMBL" id="JAQQXR010000017">
    <property type="protein sequence ID" value="MDC8760733.1"/>
    <property type="molecule type" value="Genomic_DNA"/>
</dbReference>